<dbReference type="Proteomes" id="UP000005408">
    <property type="component" value="Unassembled WGS sequence"/>
</dbReference>
<feature type="active site" description="Tele-AMP-histidine intermediate" evidence="1">
    <location>
        <position position="176"/>
    </location>
</feature>
<evidence type="ECO:0000256" key="3">
    <source>
        <dbReference type="PROSITE-ProRule" id="PRU00464"/>
    </source>
</evidence>
<dbReference type="InterPro" id="IPR036265">
    <property type="entry name" value="HIT-like_sf"/>
</dbReference>
<organism evidence="5 6">
    <name type="scientific">Magallana gigas</name>
    <name type="common">Pacific oyster</name>
    <name type="synonym">Crassostrea gigas</name>
    <dbReference type="NCBI Taxonomy" id="29159"/>
    <lineage>
        <taxon>Eukaryota</taxon>
        <taxon>Metazoa</taxon>
        <taxon>Spiralia</taxon>
        <taxon>Lophotrochozoa</taxon>
        <taxon>Mollusca</taxon>
        <taxon>Bivalvia</taxon>
        <taxon>Autobranchia</taxon>
        <taxon>Pteriomorphia</taxon>
        <taxon>Ostreida</taxon>
        <taxon>Ostreoidea</taxon>
        <taxon>Ostreidae</taxon>
        <taxon>Magallana</taxon>
    </lineage>
</organism>
<dbReference type="OMA" id="ADIMYED"/>
<reference evidence="5" key="1">
    <citation type="submission" date="2022-08" db="UniProtKB">
        <authorList>
            <consortium name="EnsemblMetazoa"/>
        </authorList>
    </citation>
    <scope>IDENTIFICATION</scope>
    <source>
        <strain evidence="5">05x7-T-G4-1.051#20</strain>
    </source>
</reference>
<dbReference type="PANTHER" id="PTHR23089">
    <property type="entry name" value="HISTIDINE TRIAD HIT PROTEIN"/>
    <property type="match status" value="1"/>
</dbReference>
<dbReference type="EnsemblMetazoa" id="G20101.3">
    <property type="protein sequence ID" value="G20101.3:cds"/>
    <property type="gene ID" value="G20101"/>
</dbReference>
<dbReference type="GO" id="GO:0003824">
    <property type="term" value="F:catalytic activity"/>
    <property type="evidence" value="ECO:0007669"/>
    <property type="project" value="InterPro"/>
</dbReference>
<dbReference type="AlphaFoldDB" id="A0A8W8JQZ2"/>
<dbReference type="Gene3D" id="3.30.428.10">
    <property type="entry name" value="HIT-like"/>
    <property type="match status" value="1"/>
</dbReference>
<dbReference type="PROSITE" id="PS51084">
    <property type="entry name" value="HIT_2"/>
    <property type="match status" value="1"/>
</dbReference>
<dbReference type="PRINTS" id="PR00332">
    <property type="entry name" value="HISTRIAD"/>
</dbReference>
<dbReference type="SUPFAM" id="SSF54197">
    <property type="entry name" value="HIT-like"/>
    <property type="match status" value="1"/>
</dbReference>
<dbReference type="InterPro" id="IPR001310">
    <property type="entry name" value="Histidine_triad_HIT"/>
</dbReference>
<evidence type="ECO:0000259" key="4">
    <source>
        <dbReference type="PROSITE" id="PS51084"/>
    </source>
</evidence>
<dbReference type="EnsemblMetazoa" id="G20101.6">
    <property type="protein sequence ID" value="G20101.6:cds"/>
    <property type="gene ID" value="G20101"/>
</dbReference>
<dbReference type="PROSITE" id="PS00892">
    <property type="entry name" value="HIT_1"/>
    <property type="match status" value="1"/>
</dbReference>
<dbReference type="EnsemblMetazoa" id="G20101.1">
    <property type="protein sequence ID" value="G20101.1:cds"/>
    <property type="gene ID" value="G20101"/>
</dbReference>
<name>A0A8W8JQZ2_MAGGI</name>
<dbReference type="OrthoDB" id="672793at2759"/>
<accession>A0A8W8JQZ2</accession>
<dbReference type="Pfam" id="PF01230">
    <property type="entry name" value="HIT"/>
    <property type="match status" value="1"/>
</dbReference>
<dbReference type="CDD" id="cd01276">
    <property type="entry name" value="PKCI_related"/>
    <property type="match status" value="1"/>
</dbReference>
<evidence type="ECO:0000313" key="5">
    <source>
        <dbReference type="EnsemblMetazoa" id="G20101.4:cds"/>
    </source>
</evidence>
<feature type="domain" description="HIT" evidence="4">
    <location>
        <begin position="82"/>
        <end position="190"/>
    </location>
</feature>
<protein>
    <recommendedName>
        <fullName evidence="4">HIT domain-containing protein</fullName>
    </recommendedName>
</protein>
<proteinExistence type="predicted"/>
<dbReference type="FunFam" id="3.30.428.10:FF:000005">
    <property type="entry name" value="Histidine triad nucleotide-binding protein 1"/>
    <property type="match status" value="1"/>
</dbReference>
<feature type="short sequence motif" description="Histidine triad motif" evidence="2 3">
    <location>
        <begin position="174"/>
        <end position="178"/>
    </location>
</feature>
<dbReference type="InterPro" id="IPR011146">
    <property type="entry name" value="HIT-like"/>
</dbReference>
<evidence type="ECO:0000313" key="6">
    <source>
        <dbReference type="Proteomes" id="UP000005408"/>
    </source>
</evidence>
<keyword evidence="6" id="KW-1185">Reference proteome</keyword>
<dbReference type="EnsemblMetazoa" id="G20101.5">
    <property type="protein sequence ID" value="G20101.5:cds"/>
    <property type="gene ID" value="G20101"/>
</dbReference>
<evidence type="ECO:0000256" key="2">
    <source>
        <dbReference type="PIRSR" id="PIRSR601310-3"/>
    </source>
</evidence>
<evidence type="ECO:0000256" key="1">
    <source>
        <dbReference type="PIRSR" id="PIRSR601310-1"/>
    </source>
</evidence>
<dbReference type="EnsemblMetazoa" id="G20101.4">
    <property type="protein sequence ID" value="G20101.4:cds"/>
    <property type="gene ID" value="G20101"/>
</dbReference>
<sequence>MATLRSFLFSNAFKASNWSYLVCRGFRNRCFVNSPIPSASGKSFSRIPESILKSKNFSTSRSLLSDEVEKAKGAKKTAEPTIFSKIVDKSIPADIIYEDEQCLAFRDVSPQAPVHFLVIPKSPIPGLSDAQDTDLQLLGHLLLTAKRVAEREDLSNGYRLVINNGPDGAQSVYHLHIHILGGRQMSWPPG</sequence>
<dbReference type="EnsemblMetazoa" id="G20101.7">
    <property type="protein sequence ID" value="G20101.7:cds"/>
    <property type="gene ID" value="G20101"/>
</dbReference>
<dbReference type="InterPro" id="IPR019808">
    <property type="entry name" value="Histidine_triad_CS"/>
</dbReference>